<dbReference type="EMBL" id="HF935289">
    <property type="protein sequence ID" value="CCX06434.1"/>
    <property type="molecule type" value="Genomic_DNA"/>
</dbReference>
<accession>U4L8G2</accession>
<protein>
    <submittedName>
        <fullName evidence="1">Uncharacterized protein</fullName>
    </submittedName>
</protein>
<gene>
    <name evidence="1" type="ORF">PCON_06021</name>
</gene>
<organism evidence="1 2">
    <name type="scientific">Pyronema omphalodes (strain CBS 100304)</name>
    <name type="common">Pyronema confluens</name>
    <dbReference type="NCBI Taxonomy" id="1076935"/>
    <lineage>
        <taxon>Eukaryota</taxon>
        <taxon>Fungi</taxon>
        <taxon>Dikarya</taxon>
        <taxon>Ascomycota</taxon>
        <taxon>Pezizomycotina</taxon>
        <taxon>Pezizomycetes</taxon>
        <taxon>Pezizales</taxon>
        <taxon>Pyronemataceae</taxon>
        <taxon>Pyronema</taxon>
    </lineage>
</organism>
<name>U4L8G2_PYROM</name>
<reference evidence="1 2" key="1">
    <citation type="journal article" date="2013" name="PLoS Genet.">
        <title>The genome and development-dependent transcriptomes of Pyronema confluens: a window into fungal evolution.</title>
        <authorList>
            <person name="Traeger S."/>
            <person name="Altegoer F."/>
            <person name="Freitag M."/>
            <person name="Gabaldon T."/>
            <person name="Kempken F."/>
            <person name="Kumar A."/>
            <person name="Marcet-Houben M."/>
            <person name="Poggeler S."/>
            <person name="Stajich J.E."/>
            <person name="Nowrousian M."/>
        </authorList>
    </citation>
    <scope>NUCLEOTIDE SEQUENCE [LARGE SCALE GENOMIC DNA]</scope>
    <source>
        <strain evidence="2">CBS 100304</strain>
        <tissue evidence="1">Vegetative mycelium</tissue>
    </source>
</reference>
<dbReference type="AlphaFoldDB" id="U4L8G2"/>
<dbReference type="Proteomes" id="UP000018144">
    <property type="component" value="Unassembled WGS sequence"/>
</dbReference>
<evidence type="ECO:0000313" key="2">
    <source>
        <dbReference type="Proteomes" id="UP000018144"/>
    </source>
</evidence>
<keyword evidence="2" id="KW-1185">Reference proteome</keyword>
<sequence length="22" mass="2561">MSIVLNHMISWRIYAVGKKRSA</sequence>
<proteinExistence type="predicted"/>
<evidence type="ECO:0000313" key="1">
    <source>
        <dbReference type="EMBL" id="CCX06434.1"/>
    </source>
</evidence>